<proteinExistence type="predicted"/>
<dbReference type="RefSeq" id="WP_212611287.1">
    <property type="nucleotide sequence ID" value="NZ_CP073910.1"/>
</dbReference>
<dbReference type="Proteomes" id="UP000681425">
    <property type="component" value="Chromosome"/>
</dbReference>
<protein>
    <recommendedName>
        <fullName evidence="3">HEPN domain-containing protein</fullName>
    </recommendedName>
</protein>
<reference evidence="1" key="1">
    <citation type="submission" date="2021-04" db="EMBL/GenBank/DDBJ databases">
        <title>Isolation of p-tert-butylphenol degrading bacteria Sphingobium phenoxybenzoativorans Tas13 from active sludge.</title>
        <authorList>
            <person name="Li Y."/>
        </authorList>
    </citation>
    <scope>NUCLEOTIDE SEQUENCE</scope>
    <source>
        <strain evidence="1">Tas13</strain>
    </source>
</reference>
<name>A0A975KCB0_9SPHN</name>
<accession>A0A975KCB0</accession>
<organism evidence="1 2">
    <name type="scientific">Sphingobium phenoxybenzoativorans</name>
    <dbReference type="NCBI Taxonomy" id="1592790"/>
    <lineage>
        <taxon>Bacteria</taxon>
        <taxon>Pseudomonadati</taxon>
        <taxon>Pseudomonadota</taxon>
        <taxon>Alphaproteobacteria</taxon>
        <taxon>Sphingomonadales</taxon>
        <taxon>Sphingomonadaceae</taxon>
        <taxon>Sphingobium</taxon>
    </lineage>
</organism>
<sequence length="122" mass="13673">MRDTELAEAFLSNAYGFLEPDLTSLAISLELGLKSYLLHRGYSDDWNARHIRHDLRMALDLAVEEEFGGVTPALEALIDAFSPIYRELHLDRCLQAAEAPLVMIASEATRSMLDEISDAIHQ</sequence>
<keyword evidence="2" id="KW-1185">Reference proteome</keyword>
<evidence type="ECO:0000313" key="1">
    <source>
        <dbReference type="EMBL" id="QUT08434.1"/>
    </source>
</evidence>
<dbReference type="AlphaFoldDB" id="A0A975KCB0"/>
<evidence type="ECO:0008006" key="3">
    <source>
        <dbReference type="Google" id="ProtNLM"/>
    </source>
</evidence>
<gene>
    <name evidence="1" type="ORF">KFK14_19580</name>
</gene>
<dbReference type="KEGG" id="spph:KFK14_19580"/>
<evidence type="ECO:0000313" key="2">
    <source>
        <dbReference type="Proteomes" id="UP000681425"/>
    </source>
</evidence>
<dbReference type="EMBL" id="CP073910">
    <property type="protein sequence ID" value="QUT08434.1"/>
    <property type="molecule type" value="Genomic_DNA"/>
</dbReference>